<evidence type="ECO:0000256" key="4">
    <source>
        <dbReference type="ARBA" id="ARBA00038114"/>
    </source>
</evidence>
<feature type="compositionally biased region" description="Polar residues" evidence="8">
    <location>
        <begin position="1"/>
        <end position="20"/>
    </location>
</feature>
<protein>
    <recommendedName>
        <fullName evidence="5">Axonemal dynein light intermediate polypeptide 1</fullName>
    </recommendedName>
    <alternativeName>
        <fullName evidence="6">Inner dynein arm light chain, axonemal</fullName>
    </alternativeName>
</protein>
<name>A0A8C5HSL1_GOUWI</name>
<feature type="region of interest" description="Disordered" evidence="8">
    <location>
        <begin position="1"/>
        <end position="45"/>
    </location>
</feature>
<evidence type="ECO:0000256" key="1">
    <source>
        <dbReference type="ARBA" id="ARBA00023017"/>
    </source>
</evidence>
<dbReference type="PANTHER" id="PTHR13183:SF0">
    <property type="entry name" value="AXONEMAL DYNEIN LIGHT INTERMEDIATE POLYPEPTIDE 1"/>
    <property type="match status" value="1"/>
</dbReference>
<evidence type="ECO:0000256" key="7">
    <source>
        <dbReference type="ARBA" id="ARBA00043925"/>
    </source>
</evidence>
<reference evidence="9" key="3">
    <citation type="submission" date="2025-09" db="UniProtKB">
        <authorList>
            <consortium name="Ensembl"/>
        </authorList>
    </citation>
    <scope>IDENTIFICATION</scope>
</reference>
<keyword evidence="1" id="KW-0243">Dynein</keyword>
<reference evidence="9" key="2">
    <citation type="submission" date="2025-08" db="UniProtKB">
        <authorList>
            <consortium name="Ensembl"/>
        </authorList>
    </citation>
    <scope>IDENTIFICATION</scope>
</reference>
<dbReference type="Ensembl" id="ENSGWIT00000053450.1">
    <property type="protein sequence ID" value="ENSGWIP00000049455.1"/>
    <property type="gene ID" value="ENSGWIG00000024111.1"/>
</dbReference>
<evidence type="ECO:0000256" key="8">
    <source>
        <dbReference type="SAM" id="MobiDB-lite"/>
    </source>
</evidence>
<keyword evidence="3" id="KW-0505">Motor protein</keyword>
<comment type="similarity">
    <text evidence="4">Belongs to the inner dynein arm light chain family.</text>
</comment>
<evidence type="ECO:0000256" key="3">
    <source>
        <dbReference type="ARBA" id="ARBA00023175"/>
    </source>
</evidence>
<dbReference type="Proteomes" id="UP000694680">
    <property type="component" value="Chromosome 18"/>
</dbReference>
<evidence type="ECO:0000256" key="5">
    <source>
        <dbReference type="ARBA" id="ARBA00039799"/>
    </source>
</evidence>
<dbReference type="GO" id="GO:0045504">
    <property type="term" value="F:dynein heavy chain binding"/>
    <property type="evidence" value="ECO:0007669"/>
    <property type="project" value="TreeGrafter"/>
</dbReference>
<feature type="region of interest" description="Disordered" evidence="8">
    <location>
        <begin position="185"/>
        <end position="221"/>
    </location>
</feature>
<dbReference type="PANTHER" id="PTHR13183">
    <property type="entry name" value="AXONEMAL INNER ARM DYNEIN LIGHT CHAIN 28"/>
    <property type="match status" value="1"/>
</dbReference>
<keyword evidence="2" id="KW-0175">Coiled coil</keyword>
<dbReference type="GO" id="GO:0005930">
    <property type="term" value="C:axoneme"/>
    <property type="evidence" value="ECO:0007669"/>
    <property type="project" value="TreeGrafter"/>
</dbReference>
<evidence type="ECO:0000256" key="2">
    <source>
        <dbReference type="ARBA" id="ARBA00023054"/>
    </source>
</evidence>
<dbReference type="GO" id="GO:0030286">
    <property type="term" value="C:dynein complex"/>
    <property type="evidence" value="ECO:0007669"/>
    <property type="project" value="UniProtKB-KW"/>
</dbReference>
<organism evidence="9 10">
    <name type="scientific">Gouania willdenowi</name>
    <name type="common">Blunt-snouted clingfish</name>
    <name type="synonym">Lepadogaster willdenowi</name>
    <dbReference type="NCBI Taxonomy" id="441366"/>
    <lineage>
        <taxon>Eukaryota</taxon>
        <taxon>Metazoa</taxon>
        <taxon>Chordata</taxon>
        <taxon>Craniata</taxon>
        <taxon>Vertebrata</taxon>
        <taxon>Euteleostomi</taxon>
        <taxon>Actinopterygii</taxon>
        <taxon>Neopterygii</taxon>
        <taxon>Teleostei</taxon>
        <taxon>Neoteleostei</taxon>
        <taxon>Acanthomorphata</taxon>
        <taxon>Ovalentaria</taxon>
        <taxon>Blenniimorphae</taxon>
        <taxon>Blenniiformes</taxon>
        <taxon>Gobiesocoidei</taxon>
        <taxon>Gobiesocidae</taxon>
        <taxon>Gobiesocinae</taxon>
        <taxon>Gouania</taxon>
    </lineage>
</organism>
<comment type="function">
    <text evidence="7">Involved in sperm flagellum assembly.</text>
</comment>
<evidence type="ECO:0000256" key="6">
    <source>
        <dbReference type="ARBA" id="ARBA00042417"/>
    </source>
</evidence>
<dbReference type="InterPro" id="IPR019347">
    <property type="entry name" value="Axonemal_dynein_light_chain"/>
</dbReference>
<evidence type="ECO:0000313" key="9">
    <source>
        <dbReference type="Ensembl" id="ENSGWIP00000049455.1"/>
    </source>
</evidence>
<accession>A0A8C5HSL1</accession>
<dbReference type="AlphaFoldDB" id="A0A8C5HSL1"/>
<feature type="compositionally biased region" description="Polar residues" evidence="8">
    <location>
        <begin position="33"/>
        <end position="45"/>
    </location>
</feature>
<feature type="compositionally biased region" description="Basic and acidic residues" evidence="8">
    <location>
        <begin position="196"/>
        <end position="209"/>
    </location>
</feature>
<reference evidence="9" key="1">
    <citation type="submission" date="2020-06" db="EMBL/GenBank/DDBJ databases">
        <authorList>
            <consortium name="Wellcome Sanger Institute Data Sharing"/>
        </authorList>
    </citation>
    <scope>NUCLEOTIDE SEQUENCE [LARGE SCALE GENOMIC DNA]</scope>
</reference>
<dbReference type="Pfam" id="PF10211">
    <property type="entry name" value="Ax_dynein_light"/>
    <property type="match status" value="1"/>
</dbReference>
<proteinExistence type="inferred from homology"/>
<sequence length="221" mass="25166">AAGTNPNTKRYPRTNTIMDSTRTKKQKGADSGPSPSALKSKSEKNNYLNTIFPSDEWETEKKLWVQQVSSTPVRQPDVVDLENTLDKELRQENALAWSICPGRKKIFKKCFDEIINQVAVNCPERGALVNRMQEEMEVTFEGYQKLYESVLAFGMRKVVNKSKVKKKHSALDDEVKNLEQQLAEEEAKCQSTTNNNKEELEQQKEDDMLALKGNSDSKGLY</sequence>
<keyword evidence="10" id="KW-1185">Reference proteome</keyword>
<evidence type="ECO:0000313" key="10">
    <source>
        <dbReference type="Proteomes" id="UP000694680"/>
    </source>
</evidence>